<dbReference type="Gene3D" id="2.40.320.10">
    <property type="entry name" value="Hypothetical Protein Pfu-838710-001"/>
    <property type="match status" value="1"/>
</dbReference>
<dbReference type="EMBL" id="LBUZ01000039">
    <property type="protein sequence ID" value="KKQ74178.1"/>
    <property type="molecule type" value="Genomic_DNA"/>
</dbReference>
<reference evidence="2 3" key="1">
    <citation type="journal article" date="2015" name="Nature">
        <title>rRNA introns, odd ribosomes, and small enigmatic genomes across a large radiation of phyla.</title>
        <authorList>
            <person name="Brown C.T."/>
            <person name="Hug L.A."/>
            <person name="Thomas B.C."/>
            <person name="Sharon I."/>
            <person name="Castelle C.J."/>
            <person name="Singh A."/>
            <person name="Wilkins M.J."/>
            <person name="Williams K.H."/>
            <person name="Banfield J.F."/>
        </authorList>
    </citation>
    <scope>NUCLEOTIDE SEQUENCE [LARGE SCALE GENOMIC DNA]</scope>
</reference>
<dbReference type="SUPFAM" id="SSF55154">
    <property type="entry name" value="CYTH-like phosphatases"/>
    <property type="match status" value="1"/>
</dbReference>
<evidence type="ECO:0000259" key="1">
    <source>
        <dbReference type="PROSITE" id="PS51707"/>
    </source>
</evidence>
<accession>A0A0G0K3A3</accession>
<dbReference type="PROSITE" id="PS51707">
    <property type="entry name" value="CYTH"/>
    <property type="match status" value="1"/>
</dbReference>
<evidence type="ECO:0000313" key="3">
    <source>
        <dbReference type="Proteomes" id="UP000034181"/>
    </source>
</evidence>
<dbReference type="Pfam" id="PF01928">
    <property type="entry name" value="CYTH"/>
    <property type="match status" value="1"/>
</dbReference>
<dbReference type="AlphaFoldDB" id="A0A0G0K3A3"/>
<sequence length="199" mass="22978">MEGWIVNMYIEFEATFTNVNKDDIHTKLKEARAMLVRPEFLQKRVVFNLPKGHEIKGGWLRVRDEGDKITMSLKIADGAKIENQKEIQLIIDNFDEAVKMLETIGANKKAYQESKRELWKLGSVEITIDEWPFLEPFVEIEGHSEEEVNKAAKTLGFDYTKAKFCAVGTLYAEKYGISEERINNQTPEILFAMKNPFVK</sequence>
<proteinExistence type="predicted"/>
<dbReference type="Proteomes" id="UP000034181">
    <property type="component" value="Unassembled WGS sequence"/>
</dbReference>
<dbReference type="InterPro" id="IPR033469">
    <property type="entry name" value="CYTH-like_dom_sf"/>
</dbReference>
<comment type="caution">
    <text evidence="2">The sequence shown here is derived from an EMBL/GenBank/DDBJ whole genome shotgun (WGS) entry which is preliminary data.</text>
</comment>
<name>A0A0G0K3A3_9BACT</name>
<gene>
    <name evidence="2" type="ORF">US96_C0039G0014</name>
</gene>
<organism evidence="2 3">
    <name type="scientific">Candidatus Woesebacteria bacterium GW2011_GWB1_38_5b</name>
    <dbReference type="NCBI Taxonomy" id="1618569"/>
    <lineage>
        <taxon>Bacteria</taxon>
        <taxon>Candidatus Woeseibacteriota</taxon>
    </lineage>
</organism>
<evidence type="ECO:0000313" key="2">
    <source>
        <dbReference type="EMBL" id="KKQ74178.1"/>
    </source>
</evidence>
<dbReference type="InterPro" id="IPR023577">
    <property type="entry name" value="CYTH_domain"/>
</dbReference>
<feature type="domain" description="CYTH" evidence="1">
    <location>
        <begin position="9"/>
        <end position="177"/>
    </location>
</feature>
<protein>
    <recommendedName>
        <fullName evidence="1">CYTH domain-containing protein</fullName>
    </recommendedName>
</protein>